<gene>
    <name evidence="1" type="ORF">DS031_08955</name>
</gene>
<dbReference type="EMBL" id="QOCW01000007">
    <property type="protein sequence ID" value="RBW69973.1"/>
    <property type="molecule type" value="Genomic_DNA"/>
</dbReference>
<dbReference type="RefSeq" id="WP_113805729.1">
    <property type="nucleotide sequence ID" value="NZ_QOCW01000007.1"/>
</dbReference>
<proteinExistence type="predicted"/>
<dbReference type="Proteomes" id="UP000253314">
    <property type="component" value="Unassembled WGS sequence"/>
</dbReference>
<organism evidence="1 2">
    <name type="scientific">Bacillus taeanensis</name>
    <dbReference type="NCBI Taxonomy" id="273032"/>
    <lineage>
        <taxon>Bacteria</taxon>
        <taxon>Bacillati</taxon>
        <taxon>Bacillota</taxon>
        <taxon>Bacilli</taxon>
        <taxon>Bacillales</taxon>
        <taxon>Bacillaceae</taxon>
        <taxon>Bacillus</taxon>
    </lineage>
</organism>
<name>A0A366Y0P4_9BACI</name>
<dbReference type="AlphaFoldDB" id="A0A366Y0P4"/>
<reference evidence="1 2" key="1">
    <citation type="submission" date="2018-07" db="EMBL/GenBank/DDBJ databases">
        <title>Lottiidibacillus patelloidae gen. nov., sp. nov., isolated from the intestinal tract of a marine limpet and the reclassification of B. taeanensis BH030017T, B. algicola KMM 3737T and B. hwajinpoensis SW-72T as genus Lottiidibacillus.</title>
        <authorList>
            <person name="Liu R."/>
            <person name="Huang Z."/>
        </authorList>
    </citation>
    <scope>NUCLEOTIDE SEQUENCE [LARGE SCALE GENOMIC DNA]</scope>
    <source>
        <strain evidence="1 2">BH030017</strain>
    </source>
</reference>
<protein>
    <submittedName>
        <fullName evidence="1">Uncharacterized protein</fullName>
    </submittedName>
</protein>
<accession>A0A366Y0P4</accession>
<evidence type="ECO:0000313" key="2">
    <source>
        <dbReference type="Proteomes" id="UP000253314"/>
    </source>
</evidence>
<keyword evidence="2" id="KW-1185">Reference proteome</keyword>
<dbReference type="OrthoDB" id="2087420at2"/>
<comment type="caution">
    <text evidence="1">The sequence shown here is derived from an EMBL/GenBank/DDBJ whole genome shotgun (WGS) entry which is preliminary data.</text>
</comment>
<evidence type="ECO:0000313" key="1">
    <source>
        <dbReference type="EMBL" id="RBW69973.1"/>
    </source>
</evidence>
<sequence length="186" mass="21174">MKKWIVNNKILLLISLAAVLLLGLAFNQFQRGHVPKEVKEQAAKLSTNTSTKENAHGYSVGEVKGKISVIHDYLNTKLCWGRYQAFDKGSKNWGEIEPTVNRFIENLDEMIAATEGNEKLQADLMVARQAFTYALENEDKITLVYLHRIFHDLDGEINDETLDKFGYASYANGDISRVWNHITIKE</sequence>